<reference evidence="1" key="1">
    <citation type="journal article" date="2013" name="Genetics">
        <title>The draft genome and transcriptome of Panagrellus redivivus are shaped by the harsh demands of a free-living lifestyle.</title>
        <authorList>
            <person name="Srinivasan J."/>
            <person name="Dillman A.R."/>
            <person name="Macchietto M.G."/>
            <person name="Heikkinen L."/>
            <person name="Lakso M."/>
            <person name="Fracchia K.M."/>
            <person name="Antoshechkin I."/>
            <person name="Mortazavi A."/>
            <person name="Wong G."/>
            <person name="Sternberg P.W."/>
        </authorList>
    </citation>
    <scope>NUCLEOTIDE SEQUENCE [LARGE SCALE GENOMIC DNA]</scope>
    <source>
        <strain evidence="1">MT8872</strain>
    </source>
</reference>
<dbReference type="AlphaFoldDB" id="A0A7E4ZZT7"/>
<organism evidence="1 2">
    <name type="scientific">Panagrellus redivivus</name>
    <name type="common">Microworm</name>
    <dbReference type="NCBI Taxonomy" id="6233"/>
    <lineage>
        <taxon>Eukaryota</taxon>
        <taxon>Metazoa</taxon>
        <taxon>Ecdysozoa</taxon>
        <taxon>Nematoda</taxon>
        <taxon>Chromadorea</taxon>
        <taxon>Rhabditida</taxon>
        <taxon>Tylenchina</taxon>
        <taxon>Panagrolaimomorpha</taxon>
        <taxon>Panagrolaimoidea</taxon>
        <taxon>Panagrolaimidae</taxon>
        <taxon>Panagrellus</taxon>
    </lineage>
</organism>
<keyword evidence="1" id="KW-1185">Reference proteome</keyword>
<name>A0A7E4ZZT7_PANRE</name>
<evidence type="ECO:0000313" key="1">
    <source>
        <dbReference type="Proteomes" id="UP000492821"/>
    </source>
</evidence>
<evidence type="ECO:0000313" key="2">
    <source>
        <dbReference type="WBParaSite" id="Pan_g6031.t1"/>
    </source>
</evidence>
<reference evidence="2" key="2">
    <citation type="submission" date="2020-10" db="UniProtKB">
        <authorList>
            <consortium name="WormBaseParasite"/>
        </authorList>
    </citation>
    <scope>IDENTIFICATION</scope>
</reference>
<protein>
    <submittedName>
        <fullName evidence="2">GST C-terminal domain-containing protein</fullName>
    </submittedName>
</protein>
<dbReference type="Proteomes" id="UP000492821">
    <property type="component" value="Unassembled WGS sequence"/>
</dbReference>
<accession>A0A7E4ZZT7</accession>
<sequence>MYTVKSVAQDNVVPKEIMYKLRGPNFDDGQSTSAGGPVVKENLDAALKKSLLLIDDLAKSIKALTLEERSKISGIAKSTKKPAAASKANANKAPKKVVVGPYFQKAVKKELNYTLENSLSRANAQYDFIVISLPAHDDKVVIRVGELFKPLVNEILATKPLPAGLKIESASGSELSIAGRNFGPAQVLEILGALLGLHDPDNVQFYGANRWLDEAVSVIKGEKSVDSLVRSGNVHLGPNDLFTGVNQVTLADIVVYQVIRDVNAVPSNSELFVERVKNALSTA</sequence>
<proteinExistence type="predicted"/>
<dbReference type="WBParaSite" id="Pan_g6031.t1">
    <property type="protein sequence ID" value="Pan_g6031.t1"/>
    <property type="gene ID" value="Pan_g6031"/>
</dbReference>